<dbReference type="GO" id="GO:0004523">
    <property type="term" value="F:RNA-DNA hybrid ribonuclease activity"/>
    <property type="evidence" value="ECO:0007669"/>
    <property type="project" value="UniProtKB-EC"/>
</dbReference>
<dbReference type="EC" id="3.1.26.4" evidence="2"/>
<dbReference type="Pfam" id="PF00078">
    <property type="entry name" value="RVT_1"/>
    <property type="match status" value="1"/>
</dbReference>
<protein>
    <recommendedName>
        <fullName evidence="2">ribonuclease H</fullName>
        <ecNumber evidence="2">3.1.26.4</ecNumber>
    </recommendedName>
</protein>
<dbReference type="InterPro" id="IPR043128">
    <property type="entry name" value="Rev_trsase/Diguanyl_cyclase"/>
</dbReference>
<dbReference type="PROSITE" id="PS50878">
    <property type="entry name" value="RT_POL"/>
    <property type="match status" value="1"/>
</dbReference>
<comment type="caution">
    <text evidence="4">The sequence shown here is derived from an EMBL/GenBank/DDBJ whole genome shotgun (WGS) entry which is preliminary data.</text>
</comment>
<organism evidence="4 5">
    <name type="scientific">Pleurodeles waltl</name>
    <name type="common">Iberian ribbed newt</name>
    <dbReference type="NCBI Taxonomy" id="8319"/>
    <lineage>
        <taxon>Eukaryota</taxon>
        <taxon>Metazoa</taxon>
        <taxon>Chordata</taxon>
        <taxon>Craniata</taxon>
        <taxon>Vertebrata</taxon>
        <taxon>Euteleostomi</taxon>
        <taxon>Amphibia</taxon>
        <taxon>Batrachia</taxon>
        <taxon>Caudata</taxon>
        <taxon>Salamandroidea</taxon>
        <taxon>Salamandridae</taxon>
        <taxon>Pleurodelinae</taxon>
        <taxon>Pleurodeles</taxon>
    </lineage>
</organism>
<dbReference type="Proteomes" id="UP001066276">
    <property type="component" value="Chromosome 3_2"/>
</dbReference>
<feature type="non-terminal residue" evidence="4">
    <location>
        <position position="324"/>
    </location>
</feature>
<proteinExistence type="inferred from homology"/>
<reference evidence="4" key="1">
    <citation type="journal article" date="2022" name="bioRxiv">
        <title>Sequencing and chromosome-scale assembly of the giantPleurodeles waltlgenome.</title>
        <authorList>
            <person name="Brown T."/>
            <person name="Elewa A."/>
            <person name="Iarovenko S."/>
            <person name="Subramanian E."/>
            <person name="Araus A.J."/>
            <person name="Petzold A."/>
            <person name="Susuki M."/>
            <person name="Suzuki K.-i.T."/>
            <person name="Hayashi T."/>
            <person name="Toyoda A."/>
            <person name="Oliveira C."/>
            <person name="Osipova E."/>
            <person name="Leigh N.D."/>
            <person name="Simon A."/>
            <person name="Yun M.H."/>
        </authorList>
    </citation>
    <scope>NUCLEOTIDE SEQUENCE</scope>
    <source>
        <strain evidence="4">20211129_DDA</strain>
        <tissue evidence="4">Liver</tissue>
    </source>
</reference>
<dbReference type="InterPro" id="IPR051320">
    <property type="entry name" value="Viral_Replic_Matur_Polypro"/>
</dbReference>
<dbReference type="InterPro" id="IPR043502">
    <property type="entry name" value="DNA/RNA_pol_sf"/>
</dbReference>
<evidence type="ECO:0000313" key="5">
    <source>
        <dbReference type="Proteomes" id="UP001066276"/>
    </source>
</evidence>
<evidence type="ECO:0000313" key="4">
    <source>
        <dbReference type="EMBL" id="KAJ1178838.1"/>
    </source>
</evidence>
<dbReference type="Gene3D" id="3.10.10.10">
    <property type="entry name" value="HIV Type 1 Reverse Transcriptase, subunit A, domain 1"/>
    <property type="match status" value="1"/>
</dbReference>
<evidence type="ECO:0000256" key="1">
    <source>
        <dbReference type="ARBA" id="ARBA00010879"/>
    </source>
</evidence>
<dbReference type="PANTHER" id="PTHR33064">
    <property type="entry name" value="POL PROTEIN"/>
    <property type="match status" value="1"/>
</dbReference>
<comment type="similarity">
    <text evidence="1">Belongs to the beta type-B retroviral polymerase family. HERV class-II K(HML-2) pol subfamily.</text>
</comment>
<gene>
    <name evidence="4" type="ORF">NDU88_004080</name>
</gene>
<dbReference type="SUPFAM" id="SSF56672">
    <property type="entry name" value="DNA/RNA polymerases"/>
    <property type="match status" value="1"/>
</dbReference>
<dbReference type="Gene3D" id="3.30.70.270">
    <property type="match status" value="1"/>
</dbReference>
<sequence>MQVRVPWTQAWLCTKDFRRKCTGAGVAAKSRFPAMQPSEVRQGLTSTKLGLKSHWTVGVTWTESLDSRDLARYIGIEVQTNSDDEEEQVTEMVIYNASEEYPLIEFFSMFTVKELHADLQGTVKEEVWDLTGKEVGLIKGVEPIKITLKPNAVFPQLPQYNVPQDVLMKVAQITGDFLKQGVLKEVLSSPCNSPIMGLKKPCGKVRVVQDLRKVNNLVVKCCPVVPNPAVILFQIPCDAEWYTVVDLSQAFFSVPLHEDSQFLFSFKFLDRVYSWCRLPQGYTVSPSLFNHILKKNLESLELPYQSTLVQYTDDLLIASRTRDK</sequence>
<name>A0AAV7TSY5_PLEWA</name>
<evidence type="ECO:0000259" key="3">
    <source>
        <dbReference type="PROSITE" id="PS50878"/>
    </source>
</evidence>
<feature type="domain" description="Reverse transcriptase" evidence="3">
    <location>
        <begin position="179"/>
        <end position="324"/>
    </location>
</feature>
<evidence type="ECO:0000256" key="2">
    <source>
        <dbReference type="ARBA" id="ARBA00012180"/>
    </source>
</evidence>
<dbReference type="InterPro" id="IPR000477">
    <property type="entry name" value="RT_dom"/>
</dbReference>
<keyword evidence="5" id="KW-1185">Reference proteome</keyword>
<dbReference type="PANTHER" id="PTHR33064:SF36">
    <property type="entry name" value="CCHC-TYPE DOMAIN-CONTAINING PROTEIN"/>
    <property type="match status" value="1"/>
</dbReference>
<dbReference type="EMBL" id="JANPWB010000006">
    <property type="protein sequence ID" value="KAJ1178838.1"/>
    <property type="molecule type" value="Genomic_DNA"/>
</dbReference>
<dbReference type="AlphaFoldDB" id="A0AAV7TSY5"/>
<accession>A0AAV7TSY5</accession>